<protein>
    <submittedName>
        <fullName evidence="2">Uncharacterized protein</fullName>
    </submittedName>
</protein>
<evidence type="ECO:0000256" key="1">
    <source>
        <dbReference type="SAM" id="MobiDB-lite"/>
    </source>
</evidence>
<feature type="region of interest" description="Disordered" evidence="1">
    <location>
        <begin position="127"/>
        <end position="150"/>
    </location>
</feature>
<feature type="compositionally biased region" description="Basic and acidic residues" evidence="1">
    <location>
        <begin position="136"/>
        <end position="145"/>
    </location>
</feature>
<sequence>MSCFNGRRLPSARKSWRVFTRKIKTNLYKLQLTKAIKKPKTKNRLKATAKPSFWAALSSFPSYRQQGRGTSRVCKFISHGRYRAQKRIPPPVYIDQLFVNKDESSTAASNNQIKKCLPHTEKTKLIDQQVSAESIRSSREDDVKERKKHTSADDMWESLVLGSPQMYGINERAEEFIVRFRAEMQKQERSASHL</sequence>
<name>A0AAF0WI03_DAUCS</name>
<organism evidence="2 3">
    <name type="scientific">Daucus carota subsp. sativus</name>
    <name type="common">Carrot</name>
    <dbReference type="NCBI Taxonomy" id="79200"/>
    <lineage>
        <taxon>Eukaryota</taxon>
        <taxon>Viridiplantae</taxon>
        <taxon>Streptophyta</taxon>
        <taxon>Embryophyta</taxon>
        <taxon>Tracheophyta</taxon>
        <taxon>Spermatophyta</taxon>
        <taxon>Magnoliopsida</taxon>
        <taxon>eudicotyledons</taxon>
        <taxon>Gunneridae</taxon>
        <taxon>Pentapetalae</taxon>
        <taxon>asterids</taxon>
        <taxon>campanulids</taxon>
        <taxon>Apiales</taxon>
        <taxon>Apiaceae</taxon>
        <taxon>Apioideae</taxon>
        <taxon>Scandiceae</taxon>
        <taxon>Daucinae</taxon>
        <taxon>Daucus</taxon>
        <taxon>Daucus sect. Daucus</taxon>
    </lineage>
</organism>
<evidence type="ECO:0000313" key="3">
    <source>
        <dbReference type="Proteomes" id="UP000077755"/>
    </source>
</evidence>
<reference evidence="2" key="2">
    <citation type="submission" date="2022-03" db="EMBL/GenBank/DDBJ databases">
        <title>Draft title - Genomic analysis of global carrot germplasm unveils the trajectory of domestication and the origin of high carotenoid orange carrot.</title>
        <authorList>
            <person name="Iorizzo M."/>
            <person name="Ellison S."/>
            <person name="Senalik D."/>
            <person name="Macko-Podgorni A."/>
            <person name="Grzebelus D."/>
            <person name="Bostan H."/>
            <person name="Rolling W."/>
            <person name="Curaba J."/>
            <person name="Simon P."/>
        </authorList>
    </citation>
    <scope>NUCLEOTIDE SEQUENCE</scope>
    <source>
        <tissue evidence="2">Leaf</tissue>
    </source>
</reference>
<dbReference type="Proteomes" id="UP000077755">
    <property type="component" value="Chromosome 2"/>
</dbReference>
<dbReference type="EMBL" id="CP093344">
    <property type="protein sequence ID" value="WOG89499.1"/>
    <property type="molecule type" value="Genomic_DNA"/>
</dbReference>
<keyword evidence="3" id="KW-1185">Reference proteome</keyword>
<gene>
    <name evidence="2" type="ORF">DCAR_0208737</name>
</gene>
<accession>A0AAF0WI03</accession>
<dbReference type="AlphaFoldDB" id="A0AAF0WI03"/>
<proteinExistence type="predicted"/>
<reference evidence="2" key="1">
    <citation type="journal article" date="2016" name="Nat. Genet.">
        <title>A high-quality carrot genome assembly provides new insights into carotenoid accumulation and asterid genome evolution.</title>
        <authorList>
            <person name="Iorizzo M."/>
            <person name="Ellison S."/>
            <person name="Senalik D."/>
            <person name="Zeng P."/>
            <person name="Satapoomin P."/>
            <person name="Huang J."/>
            <person name="Bowman M."/>
            <person name="Iovene M."/>
            <person name="Sanseverino W."/>
            <person name="Cavagnaro P."/>
            <person name="Yildiz M."/>
            <person name="Macko-Podgorni A."/>
            <person name="Moranska E."/>
            <person name="Grzebelus E."/>
            <person name="Grzebelus D."/>
            <person name="Ashrafi H."/>
            <person name="Zheng Z."/>
            <person name="Cheng S."/>
            <person name="Spooner D."/>
            <person name="Van Deynze A."/>
            <person name="Simon P."/>
        </authorList>
    </citation>
    <scope>NUCLEOTIDE SEQUENCE</scope>
    <source>
        <tissue evidence="2">Leaf</tissue>
    </source>
</reference>
<evidence type="ECO:0000313" key="2">
    <source>
        <dbReference type="EMBL" id="WOG89499.1"/>
    </source>
</evidence>